<dbReference type="RefSeq" id="WP_149511066.1">
    <property type="nucleotide sequence ID" value="NZ_VDFC01000032.1"/>
</dbReference>
<keyword evidence="4 8" id="KW-0812">Transmembrane</keyword>
<comment type="caution">
    <text evidence="10">The sequence shown here is derived from an EMBL/GenBank/DDBJ whole genome shotgun (WGS) entry which is preliminary data.</text>
</comment>
<dbReference type="PANTHER" id="PTHR43005">
    <property type="entry name" value="BLR7065 PROTEIN"/>
    <property type="match status" value="1"/>
</dbReference>
<evidence type="ECO:0000256" key="4">
    <source>
        <dbReference type="ARBA" id="ARBA00022692"/>
    </source>
</evidence>
<feature type="transmembrane region" description="Helical" evidence="8">
    <location>
        <begin position="141"/>
        <end position="162"/>
    </location>
</feature>
<dbReference type="InterPro" id="IPR000515">
    <property type="entry name" value="MetI-like"/>
</dbReference>
<dbReference type="GO" id="GO:0005886">
    <property type="term" value="C:plasma membrane"/>
    <property type="evidence" value="ECO:0007669"/>
    <property type="project" value="UniProtKB-SubCell"/>
</dbReference>
<dbReference type="GO" id="GO:0055085">
    <property type="term" value="P:transmembrane transport"/>
    <property type="evidence" value="ECO:0007669"/>
    <property type="project" value="InterPro"/>
</dbReference>
<evidence type="ECO:0000256" key="6">
    <source>
        <dbReference type="ARBA" id="ARBA00023136"/>
    </source>
</evidence>
<evidence type="ECO:0000313" key="11">
    <source>
        <dbReference type="Proteomes" id="UP000324965"/>
    </source>
</evidence>
<keyword evidence="2" id="KW-0813">Transport</keyword>
<gene>
    <name evidence="10" type="ORF">FGF04_10770</name>
</gene>
<evidence type="ECO:0000256" key="2">
    <source>
        <dbReference type="ARBA" id="ARBA00022448"/>
    </source>
</evidence>
<evidence type="ECO:0000256" key="7">
    <source>
        <dbReference type="SAM" id="MobiDB-lite"/>
    </source>
</evidence>
<dbReference type="Gene3D" id="1.10.3720.10">
    <property type="entry name" value="MetI-like"/>
    <property type="match status" value="1"/>
</dbReference>
<dbReference type="Pfam" id="PF00528">
    <property type="entry name" value="BPD_transp_1"/>
    <property type="match status" value="1"/>
</dbReference>
<name>A0A5B0BF23_9ACTN</name>
<feature type="domain" description="ABC transmembrane type-1" evidence="9">
    <location>
        <begin position="119"/>
        <end position="320"/>
    </location>
</feature>
<proteinExistence type="predicted"/>
<accession>A0A5B0BF23</accession>
<keyword evidence="3" id="KW-1003">Cell membrane</keyword>
<dbReference type="OrthoDB" id="145927at2"/>
<comment type="subcellular location">
    <subcellularLocation>
        <location evidence="1">Cell membrane</location>
        <topology evidence="1">Multi-pass membrane protein</topology>
    </subcellularLocation>
</comment>
<dbReference type="EMBL" id="VDFC01000032">
    <property type="protein sequence ID" value="KAA0940176.1"/>
    <property type="molecule type" value="Genomic_DNA"/>
</dbReference>
<evidence type="ECO:0000256" key="8">
    <source>
        <dbReference type="SAM" id="Phobius"/>
    </source>
</evidence>
<reference evidence="10 11" key="1">
    <citation type="submission" date="2019-05" db="EMBL/GenBank/DDBJ databases">
        <authorList>
            <person name="Hariharan J."/>
            <person name="Choudoir M.J."/>
            <person name="Diebold P."/>
            <person name="Panke-Buisse K."/>
            <person name="Buckley D.H."/>
        </authorList>
    </citation>
    <scope>NUCLEOTIDE SEQUENCE [LARGE SCALE GENOMIC DNA]</scope>
    <source>
        <strain evidence="10 11">SUN51</strain>
    </source>
</reference>
<feature type="transmembrane region" description="Helical" evidence="8">
    <location>
        <begin position="193"/>
        <end position="214"/>
    </location>
</feature>
<feature type="region of interest" description="Disordered" evidence="7">
    <location>
        <begin position="1"/>
        <end position="39"/>
    </location>
</feature>
<feature type="transmembrane region" description="Helical" evidence="8">
    <location>
        <begin position="247"/>
        <end position="269"/>
    </location>
</feature>
<protein>
    <submittedName>
        <fullName evidence="10">Sugar ABC transporter permease</fullName>
    </submittedName>
</protein>
<dbReference type="PANTHER" id="PTHR43005:SF2">
    <property type="entry name" value="INTEGRAL MEMBRANE SUGAR TRANSPORT PROTEIN"/>
    <property type="match status" value="1"/>
</dbReference>
<feature type="transmembrane region" description="Helical" evidence="8">
    <location>
        <begin position="104"/>
        <end position="129"/>
    </location>
</feature>
<evidence type="ECO:0000259" key="9">
    <source>
        <dbReference type="Pfam" id="PF00528"/>
    </source>
</evidence>
<evidence type="ECO:0000256" key="5">
    <source>
        <dbReference type="ARBA" id="ARBA00022989"/>
    </source>
</evidence>
<sequence>MTAVQKTRPGADTAGRRGAPPPEPAPAGPSPGRQHGRRRRRTAAVTPWLFLAAPLALLLMFTYLPVADMIGYGFTDWDGTSPDRSYVGADNYTDLATRPQLFEVFLVSGFYLAASFVQIAVALYFATVLSFGTRLRNLFKGLLFFPYLVNGVAVGFVFLYFFQPDGTLDTLLRLVGVEGEHLWLGDPDLANPSLAGVSVWRFTGLNMVLFLGAIQSIPPHLYEAAQLDGANRWQQFRHIIAPGIKPVISLSFILAVSGSLAVFEIPYIMTGGANGTETFVIQTVKLAFQFDKVGLASASAVVLLVLILLITWIQRRLVPEERVELT</sequence>
<keyword evidence="5 8" id="KW-1133">Transmembrane helix</keyword>
<evidence type="ECO:0000256" key="1">
    <source>
        <dbReference type="ARBA" id="ARBA00004651"/>
    </source>
</evidence>
<evidence type="ECO:0000313" key="10">
    <source>
        <dbReference type="EMBL" id="KAA0940176.1"/>
    </source>
</evidence>
<dbReference type="SUPFAM" id="SSF161098">
    <property type="entry name" value="MetI-like"/>
    <property type="match status" value="1"/>
</dbReference>
<dbReference type="InterPro" id="IPR035906">
    <property type="entry name" value="MetI-like_sf"/>
</dbReference>
<organism evidence="10 11">
    <name type="scientific">Streptomyces apricus</name>
    <dbReference type="NCBI Taxonomy" id="1828112"/>
    <lineage>
        <taxon>Bacteria</taxon>
        <taxon>Bacillati</taxon>
        <taxon>Actinomycetota</taxon>
        <taxon>Actinomycetes</taxon>
        <taxon>Kitasatosporales</taxon>
        <taxon>Streptomycetaceae</taxon>
        <taxon>Streptomyces</taxon>
    </lineage>
</organism>
<dbReference type="Proteomes" id="UP000324965">
    <property type="component" value="Unassembled WGS sequence"/>
</dbReference>
<dbReference type="AlphaFoldDB" id="A0A5B0BF23"/>
<feature type="transmembrane region" description="Helical" evidence="8">
    <location>
        <begin position="293"/>
        <end position="313"/>
    </location>
</feature>
<feature type="compositionally biased region" description="Pro residues" evidence="7">
    <location>
        <begin position="19"/>
        <end position="29"/>
    </location>
</feature>
<keyword evidence="6 8" id="KW-0472">Membrane</keyword>
<keyword evidence="11" id="KW-1185">Reference proteome</keyword>
<dbReference type="CDD" id="cd06261">
    <property type="entry name" value="TM_PBP2"/>
    <property type="match status" value="1"/>
</dbReference>
<evidence type="ECO:0000256" key="3">
    <source>
        <dbReference type="ARBA" id="ARBA00022475"/>
    </source>
</evidence>
<feature type="transmembrane region" description="Helical" evidence="8">
    <location>
        <begin position="43"/>
        <end position="64"/>
    </location>
</feature>